<organism evidence="1 2">
    <name type="scientific">Ectopseudomonas chengduensis</name>
    <dbReference type="NCBI Taxonomy" id="489632"/>
    <lineage>
        <taxon>Bacteria</taxon>
        <taxon>Pseudomonadati</taxon>
        <taxon>Pseudomonadota</taxon>
        <taxon>Gammaproteobacteria</taxon>
        <taxon>Pseudomonadales</taxon>
        <taxon>Pseudomonadaceae</taxon>
        <taxon>Ectopseudomonas</taxon>
    </lineage>
</organism>
<reference evidence="2" key="1">
    <citation type="submission" date="2016-10" db="EMBL/GenBank/DDBJ databases">
        <authorList>
            <person name="Varghese N."/>
            <person name="Submissions S."/>
        </authorList>
    </citation>
    <scope>NUCLEOTIDE SEQUENCE [LARGE SCALE GENOMIC DNA]</scope>
    <source>
        <strain evidence="2">DSM 26382</strain>
    </source>
</reference>
<dbReference type="RefSeq" id="WP_017362245.1">
    <property type="nucleotide sequence ID" value="NZ_FMZQ01000007.1"/>
</dbReference>
<sequence length="87" mass="8807">MILNKNECQAAGLDPAEVAKIARGISRYAKQAQALGVQVFGGGTGGQLRFSDGGSGDLILAHLDGNFDGGDGANALDADGLLRGEYA</sequence>
<keyword evidence="2" id="KW-1185">Reference proteome</keyword>
<dbReference type="GeneID" id="57609124"/>
<protein>
    <submittedName>
        <fullName evidence="1">Uncharacterized protein</fullName>
    </submittedName>
</protein>
<evidence type="ECO:0000313" key="1">
    <source>
        <dbReference type="EMBL" id="SDC83384.1"/>
    </source>
</evidence>
<dbReference type="EMBL" id="FMZQ01000007">
    <property type="protein sequence ID" value="SDC83384.1"/>
    <property type="molecule type" value="Genomic_DNA"/>
</dbReference>
<name>A0A1G6PUP0_9GAMM</name>
<accession>A0A1G6PUP0</accession>
<dbReference type="Proteomes" id="UP000199467">
    <property type="component" value="Unassembled WGS sequence"/>
</dbReference>
<gene>
    <name evidence="1" type="ORF">SAMN05216576_10787</name>
</gene>
<evidence type="ECO:0000313" key="2">
    <source>
        <dbReference type="Proteomes" id="UP000199467"/>
    </source>
</evidence>
<dbReference type="AlphaFoldDB" id="A0A1G6PUP0"/>
<proteinExistence type="predicted"/>